<feature type="compositionally biased region" description="Basic residues" evidence="1">
    <location>
        <begin position="188"/>
        <end position="213"/>
    </location>
</feature>
<evidence type="ECO:0000313" key="3">
    <source>
        <dbReference type="Proteomes" id="UP000829685"/>
    </source>
</evidence>
<dbReference type="AlphaFoldDB" id="A0A9Q0AI09"/>
<protein>
    <submittedName>
        <fullName evidence="2">Uncharacterized protein</fullName>
    </submittedName>
</protein>
<dbReference type="Proteomes" id="UP000829685">
    <property type="component" value="Unassembled WGS sequence"/>
</dbReference>
<dbReference type="EMBL" id="JAFIMR010000215">
    <property type="protein sequence ID" value="KAI1844968.1"/>
    <property type="molecule type" value="Genomic_DNA"/>
</dbReference>
<keyword evidence="3" id="KW-1185">Reference proteome</keyword>
<feature type="non-terminal residue" evidence="2">
    <location>
        <position position="274"/>
    </location>
</feature>
<gene>
    <name evidence="2" type="ORF">JX265_014102</name>
</gene>
<reference evidence="2" key="1">
    <citation type="submission" date="2021-03" db="EMBL/GenBank/DDBJ databases">
        <title>Revisited historic fungal species revealed as producer of novel bioactive compounds through whole genome sequencing and comparative genomics.</title>
        <authorList>
            <person name="Vignolle G.A."/>
            <person name="Hochenegger N."/>
            <person name="Mach R.L."/>
            <person name="Mach-Aigner A.R."/>
            <person name="Javad Rahimi M."/>
            <person name="Salim K.A."/>
            <person name="Chan C.M."/>
            <person name="Lim L.B.L."/>
            <person name="Cai F."/>
            <person name="Druzhinina I.S."/>
            <person name="U'Ren J.M."/>
            <person name="Derntl C."/>
        </authorList>
    </citation>
    <scope>NUCLEOTIDE SEQUENCE</scope>
    <source>
        <strain evidence="2">TUCIM 5799</strain>
    </source>
</reference>
<name>A0A9Q0AI09_9PEZI</name>
<evidence type="ECO:0000313" key="2">
    <source>
        <dbReference type="EMBL" id="KAI1844968.1"/>
    </source>
</evidence>
<evidence type="ECO:0000256" key="1">
    <source>
        <dbReference type="SAM" id="MobiDB-lite"/>
    </source>
</evidence>
<feature type="compositionally biased region" description="Polar residues" evidence="1">
    <location>
        <begin position="178"/>
        <end position="187"/>
    </location>
</feature>
<accession>A0A9Q0AI09</accession>
<proteinExistence type="predicted"/>
<feature type="region of interest" description="Disordered" evidence="1">
    <location>
        <begin position="175"/>
        <end position="213"/>
    </location>
</feature>
<comment type="caution">
    <text evidence="2">The sequence shown here is derived from an EMBL/GenBank/DDBJ whole genome shotgun (WGS) entry which is preliminary data.</text>
</comment>
<sequence length="274" mass="30943">MSHLKAFRHRDGNQFYHQIRPFSSFGAYPSQLWYIDEFDTSEVQFDPESAFIPSISGKLHAFDDTLLPPQEERVDEERLEPIRPTFNHKPRLSPSPSAGVDGICDLHCLGTTADGRENCFCVLGDCAFVNTRSYDNAPSPMLIDSNDREDIGLVNWDETYFTVASDVTLSDFDISSPPAEQSLVQTTRKSRKAQKKRRGATRQPKMRHGRNSRVRILGVQVGSGENVQRFQWRKGMWNVSNGGQRESLSDLMTPGAWPHLSVTVQVDGRSKPLD</sequence>
<organism evidence="2 3">
    <name type="scientific">Neoarthrinium moseri</name>
    <dbReference type="NCBI Taxonomy" id="1658444"/>
    <lineage>
        <taxon>Eukaryota</taxon>
        <taxon>Fungi</taxon>
        <taxon>Dikarya</taxon>
        <taxon>Ascomycota</taxon>
        <taxon>Pezizomycotina</taxon>
        <taxon>Sordariomycetes</taxon>
        <taxon>Xylariomycetidae</taxon>
        <taxon>Amphisphaeriales</taxon>
        <taxon>Apiosporaceae</taxon>
        <taxon>Neoarthrinium</taxon>
    </lineage>
</organism>